<dbReference type="Pfam" id="PF03479">
    <property type="entry name" value="PCC"/>
    <property type="match status" value="1"/>
</dbReference>
<evidence type="ECO:0000313" key="3">
    <source>
        <dbReference type="Proteomes" id="UP001500755"/>
    </source>
</evidence>
<name>A0ABN2TFH0_9MICO</name>
<keyword evidence="3" id="KW-1185">Reference proteome</keyword>
<evidence type="ECO:0000259" key="1">
    <source>
        <dbReference type="PROSITE" id="PS51742"/>
    </source>
</evidence>
<organism evidence="2 3">
    <name type="scientific">Brevibacterium samyangense</name>
    <dbReference type="NCBI Taxonomy" id="366888"/>
    <lineage>
        <taxon>Bacteria</taxon>
        <taxon>Bacillati</taxon>
        <taxon>Actinomycetota</taxon>
        <taxon>Actinomycetes</taxon>
        <taxon>Micrococcales</taxon>
        <taxon>Brevibacteriaceae</taxon>
        <taxon>Brevibacterium</taxon>
    </lineage>
</organism>
<protein>
    <submittedName>
        <fullName evidence="2">DUF296 domain-containing protein</fullName>
    </submittedName>
</protein>
<dbReference type="InterPro" id="IPR005175">
    <property type="entry name" value="PPC_dom"/>
</dbReference>
<accession>A0ABN2TFH0</accession>
<comment type="caution">
    <text evidence="2">The sequence shown here is derived from an EMBL/GenBank/DDBJ whole genome shotgun (WGS) entry which is preliminary data.</text>
</comment>
<dbReference type="EMBL" id="BAAANO010000015">
    <property type="protein sequence ID" value="GAA2007553.1"/>
    <property type="molecule type" value="Genomic_DNA"/>
</dbReference>
<dbReference type="Gene3D" id="3.30.1330.80">
    <property type="entry name" value="Hypothetical protein, similar to alpha- acetolactate decarboxylase, domain 2"/>
    <property type="match status" value="2"/>
</dbReference>
<proteinExistence type="predicted"/>
<dbReference type="Proteomes" id="UP001500755">
    <property type="component" value="Unassembled WGS sequence"/>
</dbReference>
<reference evidence="3" key="1">
    <citation type="journal article" date="2019" name="Int. J. Syst. Evol. Microbiol.">
        <title>The Global Catalogue of Microorganisms (GCM) 10K type strain sequencing project: providing services to taxonomists for standard genome sequencing and annotation.</title>
        <authorList>
            <consortium name="The Broad Institute Genomics Platform"/>
            <consortium name="The Broad Institute Genome Sequencing Center for Infectious Disease"/>
            <person name="Wu L."/>
            <person name="Ma J."/>
        </authorList>
    </citation>
    <scope>NUCLEOTIDE SEQUENCE [LARGE SCALE GENOMIC DNA]</scope>
    <source>
        <strain evidence="3">JCM 14546</strain>
    </source>
</reference>
<dbReference type="SUPFAM" id="SSF117856">
    <property type="entry name" value="AF0104/ALDC/Ptd012-like"/>
    <property type="match status" value="2"/>
</dbReference>
<evidence type="ECO:0000313" key="2">
    <source>
        <dbReference type="EMBL" id="GAA2007553.1"/>
    </source>
</evidence>
<dbReference type="PROSITE" id="PS51742">
    <property type="entry name" value="PPC"/>
    <property type="match status" value="1"/>
</dbReference>
<gene>
    <name evidence="2" type="ORF">GCM10009755_17330</name>
</gene>
<sequence length="305" mass="31958">MIELPVHPGPVATERVTSVEGSYVRMRTRLTSADASGTGTPVSVMDALTQAVRAAGSDYGFVEIGTGPLARVEYCYPAYGDETHPMLYSATHVSEHATALFGAATVGERVVPDGAAPEARERWSHIHLMWADADGSVRGGHLWPETVVDGDGPEALVYAVHGFSLVNARDPETQLPVFGGHTEPGPQAGDGRILFARVAPNIELAEAIVEVCRRHGVRRARPVAGTGSFVGVTLADRTTGETIEIPGPALEVMRLSGTIDLDGPADAQVVLEMSAVDGRGAVHSGRLAQAGNPVGATFDLALVVE</sequence>
<feature type="domain" description="PPC" evidence="1">
    <location>
        <begin position="188"/>
        <end position="305"/>
    </location>
</feature>
<dbReference type="RefSeq" id="WP_344308827.1">
    <property type="nucleotide sequence ID" value="NZ_BAAANO010000015.1"/>
</dbReference>